<proteinExistence type="predicted"/>
<evidence type="ECO:0000313" key="2">
    <source>
        <dbReference type="Proteomes" id="UP000243978"/>
    </source>
</evidence>
<dbReference type="Pfam" id="PF04325">
    <property type="entry name" value="DUF465"/>
    <property type="match status" value="1"/>
</dbReference>
<dbReference type="Proteomes" id="UP000243978">
    <property type="component" value="Unassembled WGS sequence"/>
</dbReference>
<accession>A0A2T6BMT0</accession>
<dbReference type="InterPro" id="IPR007420">
    <property type="entry name" value="DUF465"/>
</dbReference>
<name>A0A2T6BMT0_9RHOB</name>
<comment type="caution">
    <text evidence="1">The sequence shown here is derived from an EMBL/GenBank/DDBJ whole genome shotgun (WGS) entry which is preliminary data.</text>
</comment>
<evidence type="ECO:0008006" key="3">
    <source>
        <dbReference type="Google" id="ProtNLM"/>
    </source>
</evidence>
<dbReference type="RefSeq" id="WP_107845456.1">
    <property type="nucleotide sequence ID" value="NZ_QBKS01000001.1"/>
</dbReference>
<dbReference type="InterPro" id="IPR038444">
    <property type="entry name" value="DUF465_sf"/>
</dbReference>
<protein>
    <recommendedName>
        <fullName evidence="3">DUF465 domain-containing protein</fullName>
    </recommendedName>
</protein>
<dbReference type="AlphaFoldDB" id="A0A2T6BMT0"/>
<gene>
    <name evidence="1" type="ORF">C8N43_2019</name>
</gene>
<dbReference type="Gene3D" id="6.10.280.50">
    <property type="match status" value="1"/>
</dbReference>
<dbReference type="OrthoDB" id="7362854at2"/>
<keyword evidence="2" id="KW-1185">Reference proteome</keyword>
<reference evidence="1 2" key="1">
    <citation type="submission" date="2018-04" db="EMBL/GenBank/DDBJ databases">
        <title>Genomic Encyclopedia of Archaeal and Bacterial Type Strains, Phase II (KMG-II): from individual species to whole genera.</title>
        <authorList>
            <person name="Goeker M."/>
        </authorList>
    </citation>
    <scope>NUCLEOTIDE SEQUENCE [LARGE SCALE GENOMIC DNA]</scope>
    <source>
        <strain evidence="1 2">DSM 100977</strain>
    </source>
</reference>
<sequence length="54" mass="6298">MTISSHLTELQRKHEVLAQKVEEAQRSPGVDDLSIVELKKKKLRLKEEITRLMN</sequence>
<evidence type="ECO:0000313" key="1">
    <source>
        <dbReference type="EMBL" id="PTX57352.1"/>
    </source>
</evidence>
<dbReference type="EMBL" id="QBKS01000001">
    <property type="protein sequence ID" value="PTX57352.1"/>
    <property type="molecule type" value="Genomic_DNA"/>
</dbReference>
<organism evidence="1 2">
    <name type="scientific">Litoreibacter ponti</name>
    <dbReference type="NCBI Taxonomy" id="1510457"/>
    <lineage>
        <taxon>Bacteria</taxon>
        <taxon>Pseudomonadati</taxon>
        <taxon>Pseudomonadota</taxon>
        <taxon>Alphaproteobacteria</taxon>
        <taxon>Rhodobacterales</taxon>
        <taxon>Roseobacteraceae</taxon>
        <taxon>Litoreibacter</taxon>
    </lineage>
</organism>